<dbReference type="AlphaFoldDB" id="A0A2U3B5T1"/>
<accession>A0A2U3B5T1</accession>
<reference evidence="1 2" key="1">
    <citation type="submission" date="2018-05" db="EMBL/GenBank/DDBJ databases">
        <title>Vibrio limimaris sp. nov., isolated from marine sediment.</title>
        <authorList>
            <person name="Li C.-M."/>
        </authorList>
    </citation>
    <scope>NUCLEOTIDE SEQUENCE [LARGE SCALE GENOMIC DNA]</scope>
    <source>
        <strain evidence="1 2">E4404</strain>
    </source>
</reference>
<dbReference type="OrthoDB" id="6506858at2"/>
<name>A0A2U3B5T1_9VIBR</name>
<gene>
    <name evidence="1" type="ORF">DI392_17505</name>
</gene>
<sequence>MKFKHIHSNELPNIDQYVKECINSGQWFLFKSPNRDTEASYFLKVGKEIYGLDESGNILLSLQSEELAMEELFYFDDVPRPVSLSNQFVGNL</sequence>
<keyword evidence="2" id="KW-1185">Reference proteome</keyword>
<organism evidence="1 2">
    <name type="scientific">Vibrio albus</name>
    <dbReference type="NCBI Taxonomy" id="2200953"/>
    <lineage>
        <taxon>Bacteria</taxon>
        <taxon>Pseudomonadati</taxon>
        <taxon>Pseudomonadota</taxon>
        <taxon>Gammaproteobacteria</taxon>
        <taxon>Vibrionales</taxon>
        <taxon>Vibrionaceae</taxon>
        <taxon>Vibrio</taxon>
    </lineage>
</organism>
<proteinExistence type="predicted"/>
<evidence type="ECO:0000313" key="1">
    <source>
        <dbReference type="EMBL" id="PWI32156.1"/>
    </source>
</evidence>
<protein>
    <submittedName>
        <fullName evidence="1">Uncharacterized protein</fullName>
    </submittedName>
</protein>
<dbReference type="Proteomes" id="UP000245362">
    <property type="component" value="Unassembled WGS sequence"/>
</dbReference>
<dbReference type="RefSeq" id="WP_109320985.1">
    <property type="nucleotide sequence ID" value="NZ_QFWT01000011.1"/>
</dbReference>
<comment type="caution">
    <text evidence="1">The sequence shown here is derived from an EMBL/GenBank/DDBJ whole genome shotgun (WGS) entry which is preliminary data.</text>
</comment>
<dbReference type="EMBL" id="QFWT01000011">
    <property type="protein sequence ID" value="PWI32156.1"/>
    <property type="molecule type" value="Genomic_DNA"/>
</dbReference>
<evidence type="ECO:0000313" key="2">
    <source>
        <dbReference type="Proteomes" id="UP000245362"/>
    </source>
</evidence>